<evidence type="ECO:0000256" key="1">
    <source>
        <dbReference type="ARBA" id="ARBA00009759"/>
    </source>
</evidence>
<evidence type="ECO:0000313" key="2">
    <source>
        <dbReference type="EMBL" id="WWM70541.1"/>
    </source>
</evidence>
<gene>
    <name evidence="2" type="ORF">V6R86_07600</name>
</gene>
<dbReference type="Pfam" id="PF00459">
    <property type="entry name" value="Inositol_P"/>
    <property type="match status" value="1"/>
</dbReference>
<sequence>MSEVEADRLEGGRLAASLTPKVEEVMRQTAAQVLLPRFQTITAADREEKSAGEVVTIADREAEAMLSEGLSKLLPTASIVGEEAVHERPDLLERLGDPLCWIVDPLDGTGYFADGQQPFGIMIALASLGRTVGGWIFDPIAERRSWAAAGAGCWIDGRQIGVRQAAAGRPAIGISSLWQRRPERYAAVLSRLQGRFRLVDIPRCAAALYPAMLIEGPDLALFERTLPWDHAPGALLIEEAGGRAARLDGGPYDLDGSRAGLLVATDPVVWEEVAALLQDLPR</sequence>
<dbReference type="PRINTS" id="PR00377">
    <property type="entry name" value="IMPHPHTASES"/>
</dbReference>
<dbReference type="InterPro" id="IPR000760">
    <property type="entry name" value="Inositol_monophosphatase-like"/>
</dbReference>
<accession>A0ABZ2G0B5</accession>
<organism evidence="2 3">
    <name type="scientific">Sphingomonas kaistensis</name>
    <dbReference type="NCBI Taxonomy" id="298708"/>
    <lineage>
        <taxon>Bacteria</taxon>
        <taxon>Pseudomonadati</taxon>
        <taxon>Pseudomonadota</taxon>
        <taxon>Alphaproteobacteria</taxon>
        <taxon>Sphingomonadales</taxon>
        <taxon>Sphingomonadaceae</taxon>
        <taxon>Sphingomonas</taxon>
    </lineage>
</organism>
<keyword evidence="3" id="KW-1185">Reference proteome</keyword>
<dbReference type="SUPFAM" id="SSF56655">
    <property type="entry name" value="Carbohydrate phosphatase"/>
    <property type="match status" value="1"/>
</dbReference>
<dbReference type="PANTHER" id="PTHR20854:SF4">
    <property type="entry name" value="INOSITOL-1-MONOPHOSPHATASE-RELATED"/>
    <property type="match status" value="1"/>
</dbReference>
<comment type="similarity">
    <text evidence="1">Belongs to the inositol monophosphatase superfamily.</text>
</comment>
<dbReference type="Proteomes" id="UP001382935">
    <property type="component" value="Chromosome"/>
</dbReference>
<dbReference type="RefSeq" id="WP_338503377.1">
    <property type="nucleotide sequence ID" value="NZ_CP145607.1"/>
</dbReference>
<evidence type="ECO:0000313" key="3">
    <source>
        <dbReference type="Proteomes" id="UP001382935"/>
    </source>
</evidence>
<dbReference type="Gene3D" id="3.40.190.80">
    <property type="match status" value="1"/>
</dbReference>
<protein>
    <submittedName>
        <fullName evidence="2">Inositol monophosphatase family protein</fullName>
    </submittedName>
</protein>
<dbReference type="EMBL" id="CP145607">
    <property type="protein sequence ID" value="WWM70541.1"/>
    <property type="molecule type" value="Genomic_DNA"/>
</dbReference>
<proteinExistence type="inferred from homology"/>
<name>A0ABZ2G0B5_9SPHN</name>
<dbReference type="Gene3D" id="3.30.540.10">
    <property type="entry name" value="Fructose-1,6-Bisphosphatase, subunit A, domain 1"/>
    <property type="match status" value="1"/>
</dbReference>
<dbReference type="PANTHER" id="PTHR20854">
    <property type="entry name" value="INOSITOL MONOPHOSPHATASE"/>
    <property type="match status" value="1"/>
</dbReference>
<reference evidence="2 3" key="1">
    <citation type="submission" date="2024-02" db="EMBL/GenBank/DDBJ databases">
        <title>Full genome sequence of Sphingomonas kaistensis.</title>
        <authorList>
            <person name="Poletto B.L."/>
            <person name="Silva G."/>
            <person name="Galante D."/>
            <person name="Campos K.R."/>
            <person name="Santos M.B.N."/>
            <person name="Sacchi C.T."/>
        </authorList>
    </citation>
    <scope>NUCLEOTIDE SEQUENCE [LARGE SCALE GENOMIC DNA]</scope>
    <source>
        <strain evidence="2 3">MA4R</strain>
    </source>
</reference>